<keyword evidence="6 12" id="KW-0378">Hydrolase</keyword>
<feature type="binding site" evidence="10">
    <location>
        <position position="128"/>
    </location>
    <ligand>
        <name>Mn(2+)</name>
        <dbReference type="ChEBI" id="CHEBI:29035"/>
        <label>1</label>
    </ligand>
</feature>
<feature type="binding site" evidence="10">
    <location>
        <position position="126"/>
    </location>
    <ligand>
        <name>Mn(2+)</name>
        <dbReference type="ChEBI" id="CHEBI:29035"/>
        <label>2</label>
    </ligand>
</feature>
<evidence type="ECO:0000256" key="13">
    <source>
        <dbReference type="RuleBase" id="RU361159"/>
    </source>
</evidence>
<evidence type="ECO:0000313" key="15">
    <source>
        <dbReference type="Proteomes" id="UP000249579"/>
    </source>
</evidence>
<dbReference type="SUPFAM" id="SSF52768">
    <property type="entry name" value="Arginase/deacetylase"/>
    <property type="match status" value="1"/>
</dbReference>
<keyword evidence="7 10" id="KW-0464">Manganese</keyword>
<dbReference type="GO" id="GO:0004053">
    <property type="term" value="F:arginase activity"/>
    <property type="evidence" value="ECO:0007669"/>
    <property type="project" value="UniProtKB-UniRule"/>
</dbReference>
<feature type="binding site" evidence="10">
    <location>
        <position position="101"/>
    </location>
    <ligand>
        <name>Mn(2+)</name>
        <dbReference type="ChEBI" id="CHEBI:29035"/>
        <label>1</label>
    </ligand>
</feature>
<proteinExistence type="inferred from homology"/>
<dbReference type="OrthoDB" id="9789727at2"/>
<comment type="pathway">
    <text evidence="1">Nitrogen metabolism; urea cycle; L-ornithine and urea from L-arginine: step 1/1.</text>
</comment>
<evidence type="ECO:0000256" key="3">
    <source>
        <dbReference type="ARBA" id="ARBA00018123"/>
    </source>
</evidence>
<dbReference type="FunFam" id="3.40.800.10:FF:000005">
    <property type="entry name" value="Arginase"/>
    <property type="match status" value="1"/>
</dbReference>
<feature type="binding site" evidence="10">
    <location>
        <position position="229"/>
    </location>
    <ligand>
        <name>Mn(2+)</name>
        <dbReference type="ChEBI" id="CHEBI:29035"/>
        <label>1</label>
    </ligand>
</feature>
<dbReference type="PROSITE" id="PS01053">
    <property type="entry name" value="ARGINASE_1"/>
    <property type="match status" value="1"/>
</dbReference>
<comment type="caution">
    <text evidence="14">The sequence shown here is derived from an EMBL/GenBank/DDBJ whole genome shotgun (WGS) entry which is preliminary data.</text>
</comment>
<name>A0A328A452_9STAP</name>
<dbReference type="CDD" id="cd09989">
    <property type="entry name" value="Arginase"/>
    <property type="match status" value="1"/>
</dbReference>
<dbReference type="GO" id="GO:0006525">
    <property type="term" value="P:arginine metabolic process"/>
    <property type="evidence" value="ECO:0007669"/>
    <property type="project" value="UniProtKB-KW"/>
</dbReference>
<reference evidence="14 15" key="1">
    <citation type="journal article" date="2018" name="Front. Microbiol.">
        <title>Description and Comparative Genomics of Macrococcus caseolyticus subsp. hominis subsp. nov., Macrococcus goetzii sp. nov., Macrococcus epidermidis sp. nov., and Macrococcus bohemicus sp. nov., Novel Macrococci From Human Clinical Material With Virulence Potential and Suspected Uptake of Foreign DNA by Natural Transformation.</title>
        <authorList>
            <person name="Maslanova I."/>
            <person name="Wertheimer Z."/>
            <person name="Sedlacek I."/>
            <person name="Svec P."/>
            <person name="Indrakova A."/>
            <person name="Kovarovic V."/>
            <person name="Schumann P."/>
            <person name="Sproer C."/>
            <person name="Kralova S."/>
            <person name="Sedo O."/>
            <person name="Kristofova L."/>
            <person name="Vrbovska V."/>
            <person name="Fuzik T."/>
            <person name="Petras P."/>
            <person name="Zdrahal Z."/>
            <person name="Ruzickova V."/>
            <person name="Doskar J."/>
            <person name="Pantucek R."/>
        </authorList>
    </citation>
    <scope>NUCLEOTIDE SEQUENCE [LARGE SCALE GENOMIC DNA]</scope>
    <source>
        <strain evidence="14 15">03/115</strain>
    </source>
</reference>
<evidence type="ECO:0000256" key="6">
    <source>
        <dbReference type="ARBA" id="ARBA00022801"/>
    </source>
</evidence>
<evidence type="ECO:0000256" key="1">
    <source>
        <dbReference type="ARBA" id="ARBA00005098"/>
    </source>
</evidence>
<dbReference type="GO" id="GO:0005737">
    <property type="term" value="C:cytoplasm"/>
    <property type="evidence" value="ECO:0007669"/>
    <property type="project" value="TreeGrafter"/>
</dbReference>
<sequence length="300" mass="32476">MNKTIEIIGAPSAFGQRKLGVNMGPDAMRYAGLIERLENIGHTVIDQGNVESPAIDMKKYKAEQGGLRNLEEVTIFCESLCDKVDGVVQKGNYPVVIGGDHSIAMGTISGIAKHYENLGVIWYDAHGDLNIDETSPSGNIHGMPLRALIGDGHEDLVNIGGYKNKVKIENIVLIGMRDLDEGEKAYIKEVGIQTYTMADIDRLGIGTVIAETLAYLDKCDGIHLSLDVDALDPVETPGTGTTVPGGITYRESHFALELLNDSEKITSFEIVEVNPLIDIYNKTAEQAVGLVGSFFGEKLL</sequence>
<dbReference type="InterPro" id="IPR014033">
    <property type="entry name" value="Arginase"/>
</dbReference>
<comment type="cofactor">
    <cofactor evidence="10 13">
        <name>Mn(2+)</name>
        <dbReference type="ChEBI" id="CHEBI:29035"/>
    </cofactor>
    <text evidence="10 13">Binds 2 manganese ions per subunit.</text>
</comment>
<accession>A0A328A452</accession>
<dbReference type="GO" id="GO:0030145">
    <property type="term" value="F:manganese ion binding"/>
    <property type="evidence" value="ECO:0007669"/>
    <property type="project" value="TreeGrafter"/>
</dbReference>
<evidence type="ECO:0000256" key="9">
    <source>
        <dbReference type="NCBIfam" id="TIGR01229"/>
    </source>
</evidence>
<keyword evidence="4 13" id="KW-0056">Arginine metabolism</keyword>
<dbReference type="EMBL" id="PZJG01000003">
    <property type="protein sequence ID" value="RAK49303.1"/>
    <property type="molecule type" value="Genomic_DNA"/>
</dbReference>
<feature type="binding site" evidence="10">
    <location>
        <position position="124"/>
    </location>
    <ligand>
        <name>Mn(2+)</name>
        <dbReference type="ChEBI" id="CHEBI:29035"/>
        <label>2</label>
    </ligand>
</feature>
<dbReference type="InterPro" id="IPR023696">
    <property type="entry name" value="Ureohydrolase_dom_sf"/>
</dbReference>
<comment type="catalytic activity">
    <reaction evidence="8 13">
        <text>L-arginine + H2O = urea + L-ornithine</text>
        <dbReference type="Rhea" id="RHEA:20569"/>
        <dbReference type="ChEBI" id="CHEBI:15377"/>
        <dbReference type="ChEBI" id="CHEBI:16199"/>
        <dbReference type="ChEBI" id="CHEBI:32682"/>
        <dbReference type="ChEBI" id="CHEBI:46911"/>
        <dbReference type="EC" id="3.5.3.1"/>
    </reaction>
</comment>
<evidence type="ECO:0000256" key="2">
    <source>
        <dbReference type="ARBA" id="ARBA00012168"/>
    </source>
</evidence>
<gene>
    <name evidence="14" type="primary">rocF</name>
    <name evidence="14" type="ORF">BHX94_05685</name>
</gene>
<keyword evidence="5 10" id="KW-0479">Metal-binding</keyword>
<comment type="similarity">
    <text evidence="11 12">Belongs to the arginase family.</text>
</comment>
<evidence type="ECO:0000256" key="11">
    <source>
        <dbReference type="PROSITE-ProRule" id="PRU00742"/>
    </source>
</evidence>
<dbReference type="NCBIfam" id="TIGR01229">
    <property type="entry name" value="rocF_arginase"/>
    <property type="match status" value="1"/>
</dbReference>
<dbReference type="PANTHER" id="PTHR43782">
    <property type="entry name" value="ARGINASE"/>
    <property type="match status" value="1"/>
</dbReference>
<dbReference type="UniPathway" id="UPA00158">
    <property type="reaction ID" value="UER00270"/>
</dbReference>
<dbReference type="InterPro" id="IPR020855">
    <property type="entry name" value="Ureohydrolase_Mn_BS"/>
</dbReference>
<dbReference type="GO" id="GO:0000050">
    <property type="term" value="P:urea cycle"/>
    <property type="evidence" value="ECO:0007669"/>
    <property type="project" value="UniProtKB-UniPathway"/>
</dbReference>
<feature type="binding site" evidence="10">
    <location>
        <position position="227"/>
    </location>
    <ligand>
        <name>Mn(2+)</name>
        <dbReference type="ChEBI" id="CHEBI:29035"/>
        <label>1</label>
    </ligand>
</feature>
<dbReference type="Gene3D" id="3.40.800.10">
    <property type="entry name" value="Ureohydrolase domain"/>
    <property type="match status" value="1"/>
</dbReference>
<dbReference type="PROSITE" id="PS51409">
    <property type="entry name" value="ARGINASE_2"/>
    <property type="match status" value="1"/>
</dbReference>
<dbReference type="Proteomes" id="UP000249579">
    <property type="component" value="Unassembled WGS sequence"/>
</dbReference>
<organism evidence="14 15">
    <name type="scientific">Macrococcoides bohemicum</name>
    <dbReference type="NCBI Taxonomy" id="1903056"/>
    <lineage>
        <taxon>Bacteria</taxon>
        <taxon>Bacillati</taxon>
        <taxon>Bacillota</taxon>
        <taxon>Bacilli</taxon>
        <taxon>Bacillales</taxon>
        <taxon>Staphylococcaceae</taxon>
        <taxon>Macrococcoides</taxon>
    </lineage>
</organism>
<evidence type="ECO:0000256" key="10">
    <source>
        <dbReference type="PIRSR" id="PIRSR036979-1"/>
    </source>
</evidence>
<dbReference type="PANTHER" id="PTHR43782:SF3">
    <property type="entry name" value="ARGINASE"/>
    <property type="match status" value="1"/>
</dbReference>
<evidence type="ECO:0000256" key="4">
    <source>
        <dbReference type="ARBA" id="ARBA00022503"/>
    </source>
</evidence>
<dbReference type="EC" id="3.5.3.1" evidence="2 9"/>
<evidence type="ECO:0000256" key="12">
    <source>
        <dbReference type="RuleBase" id="RU003684"/>
    </source>
</evidence>
<evidence type="ECO:0000256" key="7">
    <source>
        <dbReference type="ARBA" id="ARBA00023211"/>
    </source>
</evidence>
<dbReference type="PIRSF" id="PIRSF036979">
    <property type="entry name" value="Arginase"/>
    <property type="match status" value="1"/>
</dbReference>
<dbReference type="PRINTS" id="PR00116">
    <property type="entry name" value="ARGINASE"/>
</dbReference>
<evidence type="ECO:0000256" key="5">
    <source>
        <dbReference type="ARBA" id="ARBA00022723"/>
    </source>
</evidence>
<dbReference type="AlphaFoldDB" id="A0A328A452"/>
<dbReference type="Pfam" id="PF00491">
    <property type="entry name" value="Arginase"/>
    <property type="match status" value="1"/>
</dbReference>
<protein>
    <recommendedName>
        <fullName evidence="3 9">Arginase</fullName>
        <ecNumber evidence="2 9">3.5.3.1</ecNumber>
    </recommendedName>
</protein>
<evidence type="ECO:0000256" key="8">
    <source>
        <dbReference type="ARBA" id="ARBA00047391"/>
    </source>
</evidence>
<dbReference type="InterPro" id="IPR006035">
    <property type="entry name" value="Ureohydrolase"/>
</dbReference>
<evidence type="ECO:0000313" key="14">
    <source>
        <dbReference type="EMBL" id="RAK49303.1"/>
    </source>
</evidence>
<dbReference type="RefSeq" id="WP_111745361.1">
    <property type="nucleotide sequence ID" value="NZ_DALZDE010000003.1"/>
</dbReference>